<dbReference type="EMBL" id="JAAMPC010000002">
    <property type="protein sequence ID" value="KAG2328574.1"/>
    <property type="molecule type" value="Genomic_DNA"/>
</dbReference>
<name>A0A8X7WD84_BRACI</name>
<evidence type="ECO:0000313" key="3">
    <source>
        <dbReference type="Proteomes" id="UP000886595"/>
    </source>
</evidence>
<evidence type="ECO:0000313" key="2">
    <source>
        <dbReference type="EMBL" id="KAG2328574.1"/>
    </source>
</evidence>
<proteinExistence type="predicted"/>
<dbReference type="AlphaFoldDB" id="A0A8X7WD84"/>
<organism evidence="2 3">
    <name type="scientific">Brassica carinata</name>
    <name type="common">Ethiopian mustard</name>
    <name type="synonym">Abyssinian cabbage</name>
    <dbReference type="NCBI Taxonomy" id="52824"/>
    <lineage>
        <taxon>Eukaryota</taxon>
        <taxon>Viridiplantae</taxon>
        <taxon>Streptophyta</taxon>
        <taxon>Embryophyta</taxon>
        <taxon>Tracheophyta</taxon>
        <taxon>Spermatophyta</taxon>
        <taxon>Magnoliopsida</taxon>
        <taxon>eudicotyledons</taxon>
        <taxon>Gunneridae</taxon>
        <taxon>Pentapetalae</taxon>
        <taxon>rosids</taxon>
        <taxon>malvids</taxon>
        <taxon>Brassicales</taxon>
        <taxon>Brassicaceae</taxon>
        <taxon>Brassiceae</taxon>
        <taxon>Brassica</taxon>
    </lineage>
</organism>
<feature type="compositionally biased region" description="Polar residues" evidence="1">
    <location>
        <begin position="1"/>
        <end position="10"/>
    </location>
</feature>
<keyword evidence="3" id="KW-1185">Reference proteome</keyword>
<feature type="region of interest" description="Disordered" evidence="1">
    <location>
        <begin position="1"/>
        <end position="45"/>
    </location>
</feature>
<sequence length="175" mass="18895">MSKHSGSSLPLTAEGLGSRRRMDSPVSKSGSSSDPHDESGHKSLAPAPLSYASLIPPLVGPTSVTFELRLPTERRQVALLISSEVLRRSRLWDGMVGGDKEDPITAFKRHADALSAKRGIIGGIVSDDEVVITGSRRKMMVKAEATSSSHGRTLRDKTTTRLFFSVVLCTRPLVE</sequence>
<feature type="compositionally biased region" description="Low complexity" evidence="1">
    <location>
        <begin position="24"/>
        <end position="33"/>
    </location>
</feature>
<accession>A0A8X7WD84</accession>
<protein>
    <submittedName>
        <fullName evidence="2">Uncharacterized protein</fullName>
    </submittedName>
</protein>
<dbReference type="Proteomes" id="UP000886595">
    <property type="component" value="Unassembled WGS sequence"/>
</dbReference>
<reference evidence="2 3" key="1">
    <citation type="submission" date="2020-02" db="EMBL/GenBank/DDBJ databases">
        <authorList>
            <person name="Ma Q."/>
            <person name="Huang Y."/>
            <person name="Song X."/>
            <person name="Pei D."/>
        </authorList>
    </citation>
    <scope>NUCLEOTIDE SEQUENCE [LARGE SCALE GENOMIC DNA]</scope>
    <source>
        <strain evidence="2">Sxm20200214</strain>
        <tissue evidence="2">Leaf</tissue>
    </source>
</reference>
<evidence type="ECO:0000256" key="1">
    <source>
        <dbReference type="SAM" id="MobiDB-lite"/>
    </source>
</evidence>
<comment type="caution">
    <text evidence="2">The sequence shown here is derived from an EMBL/GenBank/DDBJ whole genome shotgun (WGS) entry which is preliminary data.</text>
</comment>
<gene>
    <name evidence="2" type="ORF">Bca52824_011302</name>
</gene>